<dbReference type="PANTHER" id="PTHR31084:SF0">
    <property type="entry name" value="ALPHA-L-FUCOSIDASE 2"/>
    <property type="match status" value="1"/>
</dbReference>
<organism evidence="3 4">
    <name type="scientific">Kibdelosporangium banguiense</name>
    <dbReference type="NCBI Taxonomy" id="1365924"/>
    <lineage>
        <taxon>Bacteria</taxon>
        <taxon>Bacillati</taxon>
        <taxon>Actinomycetota</taxon>
        <taxon>Actinomycetes</taxon>
        <taxon>Pseudonocardiales</taxon>
        <taxon>Pseudonocardiaceae</taxon>
        <taxon>Kibdelosporangium</taxon>
    </lineage>
</organism>
<accession>A0ABS4T9N4</accession>
<sequence length="766" mass="85018">MADLSRRTFLRGSSTAAALGSVWVAGSPVAWAESRDQGDVHEQIVRDARMIWRRVPTGWDNSPFLGNGFLGVQVYRGPEANVLRFMLSHSLVQDQRAQWEAAVGLSRLPIGYLTLTFAGAITAVDWTLDLWNAELTGTITTTQGGMQFQALVHNDRGILLVSAEPTSGESEAAWAFRPMPSKTTRTLRIPPEYVGNPDPNVGPNYVEQPLIAGGGYSTAWQEKRVGTRQLLAATVVYGYPDSTGLSQALTTLQTLPSPDQLVASHRAWWNAYYKRSLVSVPDKWVQRFYWIQLYKMACATRANAPVVTEWGPWFPDGGGSWTAVWWNLNVQVSYPLINGSNHPELDAVTTTFRRYHENLTFSVPPDRRDGKTYALAHPGDRTLRSGGPKLGAEIQGNATVGRPGTSTKTDQTGNLIWAMHGVWVAYRHTMDRRVVDDILYPILSKALNFYLHYLVEGSDGKLHLPLTRSPEYADASDCTYDLSLIRWASTILPKIAPSGDPNIPRWRDVAARLTPYHQNADGVIIGDGVPLTASHRHFSHLLWMHPLREKTWDNQADRDIIRRTFDHWSSMRSAWAGYSYPAASTMSSLMGQPEQALAYLRYLLDGNVIGVAQLMPNTMYKEGSNLAIESPLTAAQSVLDMVIDSDPGVVKVFPSISSTWPEASISGIRTQGAFIVDASRRDGRTEWIKVFSEAGEPLVLRHGMSGELDVRDEHGRPVPWRAGRPGLIVIRLRRGETAIITSRGQRPDLRPRDVPAITPSPQWGLG</sequence>
<dbReference type="InterPro" id="IPR006311">
    <property type="entry name" value="TAT_signal"/>
</dbReference>
<evidence type="ECO:0000313" key="3">
    <source>
        <dbReference type="EMBL" id="MBP2321119.1"/>
    </source>
</evidence>
<protein>
    <recommendedName>
        <fullName evidence="2">Glycosyl hydrolase family 95 catalytic domain-containing protein</fullName>
    </recommendedName>
</protein>
<dbReference type="RefSeq" id="WP_209635785.1">
    <property type="nucleotide sequence ID" value="NZ_JAGINW010000001.1"/>
</dbReference>
<evidence type="ECO:0000256" key="1">
    <source>
        <dbReference type="SAM" id="MobiDB-lite"/>
    </source>
</evidence>
<reference evidence="3 4" key="1">
    <citation type="submission" date="2021-03" db="EMBL/GenBank/DDBJ databases">
        <title>Sequencing the genomes of 1000 actinobacteria strains.</title>
        <authorList>
            <person name="Klenk H.-P."/>
        </authorList>
    </citation>
    <scope>NUCLEOTIDE SEQUENCE [LARGE SCALE GENOMIC DNA]</scope>
    <source>
        <strain evidence="3 4">DSM 46670</strain>
    </source>
</reference>
<dbReference type="InterPro" id="IPR008928">
    <property type="entry name" value="6-hairpin_glycosidase_sf"/>
</dbReference>
<name>A0ABS4T9N4_9PSEU</name>
<dbReference type="InterPro" id="IPR054363">
    <property type="entry name" value="GH95_cat"/>
</dbReference>
<dbReference type="Proteomes" id="UP001519332">
    <property type="component" value="Unassembled WGS sequence"/>
</dbReference>
<dbReference type="PROSITE" id="PS51318">
    <property type="entry name" value="TAT"/>
    <property type="match status" value="1"/>
</dbReference>
<dbReference type="Gene3D" id="1.50.10.10">
    <property type="match status" value="1"/>
</dbReference>
<dbReference type="PANTHER" id="PTHR31084">
    <property type="entry name" value="ALPHA-L-FUCOSIDASE 2"/>
    <property type="match status" value="1"/>
</dbReference>
<comment type="caution">
    <text evidence="3">The sequence shown here is derived from an EMBL/GenBank/DDBJ whole genome shotgun (WGS) entry which is preliminary data.</text>
</comment>
<dbReference type="SUPFAM" id="SSF48208">
    <property type="entry name" value="Six-hairpin glycosidases"/>
    <property type="match status" value="1"/>
</dbReference>
<evidence type="ECO:0000259" key="2">
    <source>
        <dbReference type="Pfam" id="PF22124"/>
    </source>
</evidence>
<dbReference type="EMBL" id="JAGINW010000001">
    <property type="protein sequence ID" value="MBP2321119.1"/>
    <property type="molecule type" value="Genomic_DNA"/>
</dbReference>
<proteinExistence type="predicted"/>
<dbReference type="InterPro" id="IPR012341">
    <property type="entry name" value="6hp_glycosidase-like_sf"/>
</dbReference>
<dbReference type="Pfam" id="PF22124">
    <property type="entry name" value="Glyco_hydro_95_cat"/>
    <property type="match status" value="1"/>
</dbReference>
<feature type="domain" description="Glycosyl hydrolase family 95 catalytic" evidence="2">
    <location>
        <begin position="412"/>
        <end position="641"/>
    </location>
</feature>
<keyword evidence="4" id="KW-1185">Reference proteome</keyword>
<gene>
    <name evidence="3" type="ORF">JOF56_001504</name>
</gene>
<evidence type="ECO:0000313" key="4">
    <source>
        <dbReference type="Proteomes" id="UP001519332"/>
    </source>
</evidence>
<feature type="region of interest" description="Disordered" evidence="1">
    <location>
        <begin position="743"/>
        <end position="766"/>
    </location>
</feature>